<evidence type="ECO:0000313" key="11">
    <source>
        <dbReference type="Proteomes" id="UP000266861"/>
    </source>
</evidence>
<protein>
    <recommendedName>
        <fullName evidence="12">Cytochrome P450</fullName>
    </recommendedName>
</protein>
<keyword evidence="2 7" id="KW-0349">Heme</keyword>
<keyword evidence="9" id="KW-1133">Transmembrane helix</keyword>
<dbReference type="InterPro" id="IPR036396">
    <property type="entry name" value="Cyt_P450_sf"/>
</dbReference>
<dbReference type="EMBL" id="PQFF01000195">
    <property type="protein sequence ID" value="RHZ75969.1"/>
    <property type="molecule type" value="Genomic_DNA"/>
</dbReference>
<evidence type="ECO:0000256" key="4">
    <source>
        <dbReference type="ARBA" id="ARBA00023002"/>
    </source>
</evidence>
<reference evidence="10 11" key="1">
    <citation type="submission" date="2018-08" db="EMBL/GenBank/DDBJ databases">
        <title>Genome and evolution of the arbuscular mycorrhizal fungus Diversispora epigaea (formerly Glomus versiforme) and its bacterial endosymbionts.</title>
        <authorList>
            <person name="Sun X."/>
            <person name="Fei Z."/>
            <person name="Harrison M."/>
        </authorList>
    </citation>
    <scope>NUCLEOTIDE SEQUENCE [LARGE SCALE GENOMIC DNA]</scope>
    <source>
        <strain evidence="10 11">IT104</strain>
    </source>
</reference>
<evidence type="ECO:0000256" key="2">
    <source>
        <dbReference type="ARBA" id="ARBA00022617"/>
    </source>
</evidence>
<keyword evidence="11" id="KW-1185">Reference proteome</keyword>
<evidence type="ECO:0000313" key="10">
    <source>
        <dbReference type="EMBL" id="RHZ75969.1"/>
    </source>
</evidence>
<proteinExistence type="inferred from homology"/>
<keyword evidence="4 8" id="KW-0560">Oxidoreductase</keyword>
<evidence type="ECO:0000256" key="3">
    <source>
        <dbReference type="ARBA" id="ARBA00022723"/>
    </source>
</evidence>
<dbReference type="InterPro" id="IPR002401">
    <property type="entry name" value="Cyt_P450_E_grp-I"/>
</dbReference>
<accession>A0A397IIX6</accession>
<dbReference type="AlphaFoldDB" id="A0A397IIX6"/>
<keyword evidence="6 8" id="KW-0503">Monooxygenase</keyword>
<dbReference type="GO" id="GO:0020037">
    <property type="term" value="F:heme binding"/>
    <property type="evidence" value="ECO:0007669"/>
    <property type="project" value="InterPro"/>
</dbReference>
<keyword evidence="9" id="KW-0472">Membrane</keyword>
<dbReference type="GO" id="GO:0005506">
    <property type="term" value="F:iron ion binding"/>
    <property type="evidence" value="ECO:0007669"/>
    <property type="project" value="InterPro"/>
</dbReference>
<dbReference type="SUPFAM" id="SSF48264">
    <property type="entry name" value="Cytochrome P450"/>
    <property type="match status" value="1"/>
</dbReference>
<organism evidence="10 11">
    <name type="scientific">Diversispora epigaea</name>
    <dbReference type="NCBI Taxonomy" id="1348612"/>
    <lineage>
        <taxon>Eukaryota</taxon>
        <taxon>Fungi</taxon>
        <taxon>Fungi incertae sedis</taxon>
        <taxon>Mucoromycota</taxon>
        <taxon>Glomeromycotina</taxon>
        <taxon>Glomeromycetes</taxon>
        <taxon>Diversisporales</taxon>
        <taxon>Diversisporaceae</taxon>
        <taxon>Diversispora</taxon>
    </lineage>
</organism>
<evidence type="ECO:0000256" key="7">
    <source>
        <dbReference type="PIRSR" id="PIRSR602401-1"/>
    </source>
</evidence>
<comment type="cofactor">
    <cofactor evidence="7">
        <name>heme</name>
        <dbReference type="ChEBI" id="CHEBI:30413"/>
    </cofactor>
</comment>
<dbReference type="Proteomes" id="UP000266861">
    <property type="component" value="Unassembled WGS sequence"/>
</dbReference>
<dbReference type="PANTHER" id="PTHR24291:SF50">
    <property type="entry name" value="BIFUNCTIONAL ALBAFLAVENONE MONOOXYGENASE_TERPENE SYNTHASE"/>
    <property type="match status" value="1"/>
</dbReference>
<comment type="similarity">
    <text evidence="1 8">Belongs to the cytochrome P450 family.</text>
</comment>
<dbReference type="Gene3D" id="1.10.630.10">
    <property type="entry name" value="Cytochrome P450"/>
    <property type="match status" value="1"/>
</dbReference>
<keyword evidence="3 7" id="KW-0479">Metal-binding</keyword>
<keyword evidence="9" id="KW-0812">Transmembrane</keyword>
<evidence type="ECO:0000256" key="9">
    <source>
        <dbReference type="SAM" id="Phobius"/>
    </source>
</evidence>
<dbReference type="GO" id="GO:0016705">
    <property type="term" value="F:oxidoreductase activity, acting on paired donors, with incorporation or reduction of molecular oxygen"/>
    <property type="evidence" value="ECO:0007669"/>
    <property type="project" value="InterPro"/>
</dbReference>
<gene>
    <name evidence="10" type="ORF">Glove_208g201</name>
</gene>
<dbReference type="InterPro" id="IPR050196">
    <property type="entry name" value="Cytochrome_P450_Monoox"/>
</dbReference>
<dbReference type="Pfam" id="PF00067">
    <property type="entry name" value="p450"/>
    <property type="match status" value="1"/>
</dbReference>
<feature type="binding site" description="axial binding residue" evidence="7">
    <location>
        <position position="478"/>
    </location>
    <ligand>
        <name>heme</name>
        <dbReference type="ChEBI" id="CHEBI:30413"/>
    </ligand>
    <ligandPart>
        <name>Fe</name>
        <dbReference type="ChEBI" id="CHEBI:18248"/>
    </ligandPart>
</feature>
<dbReference type="PRINTS" id="PR00463">
    <property type="entry name" value="EP450I"/>
</dbReference>
<dbReference type="PANTHER" id="PTHR24291">
    <property type="entry name" value="CYTOCHROME P450 FAMILY 4"/>
    <property type="match status" value="1"/>
</dbReference>
<evidence type="ECO:0000256" key="8">
    <source>
        <dbReference type="RuleBase" id="RU000461"/>
    </source>
</evidence>
<keyword evidence="5 7" id="KW-0408">Iron</keyword>
<dbReference type="InterPro" id="IPR017972">
    <property type="entry name" value="Cyt_P450_CS"/>
</dbReference>
<name>A0A397IIX6_9GLOM</name>
<dbReference type="InterPro" id="IPR001128">
    <property type="entry name" value="Cyt_P450"/>
</dbReference>
<dbReference type="OrthoDB" id="1470350at2759"/>
<dbReference type="PRINTS" id="PR00385">
    <property type="entry name" value="P450"/>
</dbReference>
<evidence type="ECO:0000256" key="6">
    <source>
        <dbReference type="ARBA" id="ARBA00023033"/>
    </source>
</evidence>
<evidence type="ECO:0000256" key="1">
    <source>
        <dbReference type="ARBA" id="ARBA00010617"/>
    </source>
</evidence>
<feature type="transmembrane region" description="Helical" evidence="9">
    <location>
        <begin position="6"/>
        <end position="28"/>
    </location>
</feature>
<comment type="caution">
    <text evidence="10">The sequence shown here is derived from an EMBL/GenBank/DDBJ whole genome shotgun (WGS) entry which is preliminary data.</text>
</comment>
<evidence type="ECO:0008006" key="12">
    <source>
        <dbReference type="Google" id="ProtNLM"/>
    </source>
</evidence>
<evidence type="ECO:0000256" key="5">
    <source>
        <dbReference type="ARBA" id="ARBA00023004"/>
    </source>
</evidence>
<dbReference type="PROSITE" id="PS00086">
    <property type="entry name" value="CYTOCHROME_P450"/>
    <property type="match status" value="1"/>
</dbReference>
<dbReference type="STRING" id="1348612.A0A397IIX6"/>
<sequence>MAYIYIIYSLILYVLFKIIKIISTYFLISPELYKIPSLPLIISIKLNVGNYLLGVPFVTNIRNFLLEPLEETGIVKYFDILWQRWIIFVAEPKLLKEINLRSDLFQKIDASNRPMSDCEFAYIGRKNILFENKEEHLRHRRIANPSFHHIWPTELFGDIIKELFKELDKDFKVNNTINIQDMTQSFTLEALGKAAFDYNFGAVQKSHTELIKAHNETMRGISNMNYVMFPVLEKIPGFKRTHLFHNIKILNNVILNIINKRKQKQQTLENNNNNINLTSMNNSDDNYIKNNIVLTSKISEKHNDLLSYMLKAEADETNLKKRLSTEELLNDLKVFLIAGHDSTAAAISAAIHYLGKNPECQKKVREEVISIIGDKKDDVIPTLEQIKEMKYINMVINETLRIHPPAPALNARIAQKDTKLGEYVILKGQMIIPNIYALHHSKKIWGDEPYKFKPERFEKETLKSSYNFIPFGGGVRICIGMNFSLAEQRVFLAMFVKKYQWTIPKETIHNDKIEVNKTYLSLLVPRNLYATFKRRY</sequence>
<dbReference type="GO" id="GO:0004497">
    <property type="term" value="F:monooxygenase activity"/>
    <property type="evidence" value="ECO:0007669"/>
    <property type="project" value="UniProtKB-KW"/>
</dbReference>